<evidence type="ECO:0000256" key="1">
    <source>
        <dbReference type="SAM" id="Phobius"/>
    </source>
</evidence>
<organism evidence="2 3">
    <name type="scientific">Agrococcus casei LMG 22410</name>
    <dbReference type="NCBI Taxonomy" id="1255656"/>
    <lineage>
        <taxon>Bacteria</taxon>
        <taxon>Bacillati</taxon>
        <taxon>Actinomycetota</taxon>
        <taxon>Actinomycetes</taxon>
        <taxon>Micrococcales</taxon>
        <taxon>Microbacteriaceae</taxon>
        <taxon>Agrococcus</taxon>
    </lineage>
</organism>
<keyword evidence="1" id="KW-0472">Membrane</keyword>
<dbReference type="RefSeq" id="WP_086991387.1">
    <property type="nucleotide sequence ID" value="NZ_FUHU01000025.1"/>
</dbReference>
<protein>
    <submittedName>
        <fullName evidence="2">Uncharacterized protein</fullName>
    </submittedName>
</protein>
<dbReference type="EMBL" id="FUHU01000025">
    <property type="protein sequence ID" value="SJM55735.1"/>
    <property type="molecule type" value="Genomic_DNA"/>
</dbReference>
<dbReference type="GeneID" id="303172497"/>
<feature type="transmembrane region" description="Helical" evidence="1">
    <location>
        <begin position="63"/>
        <end position="84"/>
    </location>
</feature>
<evidence type="ECO:0000313" key="3">
    <source>
        <dbReference type="Proteomes" id="UP000195787"/>
    </source>
</evidence>
<feature type="transmembrane region" description="Helical" evidence="1">
    <location>
        <begin position="12"/>
        <end position="32"/>
    </location>
</feature>
<reference evidence="2 3" key="1">
    <citation type="submission" date="2017-02" db="EMBL/GenBank/DDBJ databases">
        <authorList>
            <person name="Peterson S.W."/>
        </authorList>
    </citation>
    <scope>NUCLEOTIDE SEQUENCE [LARGE SCALE GENOMIC DNA]</scope>
    <source>
        <strain evidence="2 3">LMG 22410</strain>
    </source>
</reference>
<keyword evidence="3" id="KW-1185">Reference proteome</keyword>
<accession>A0A1R4FIF9</accession>
<proteinExistence type="predicted"/>
<gene>
    <name evidence="2" type="ORF">CZ674_04670</name>
</gene>
<dbReference type="AlphaFoldDB" id="A0A1R4FIF9"/>
<keyword evidence="1" id="KW-0812">Transmembrane</keyword>
<keyword evidence="1" id="KW-1133">Transmembrane helix</keyword>
<name>A0A1R4FIF9_9MICO</name>
<evidence type="ECO:0000313" key="2">
    <source>
        <dbReference type="EMBL" id="SJM55735.1"/>
    </source>
</evidence>
<sequence length="96" mass="10104">MNKSSDHDTLVLLFIGGVVLMALASSGAFALFSEMGRSWMLEHQILVTDSVLVPVGGGAGLDLLRVVLIAACVLLALVAGVAVARSRKQKQEASRR</sequence>
<dbReference type="Proteomes" id="UP000195787">
    <property type="component" value="Unassembled WGS sequence"/>
</dbReference>